<evidence type="ECO:0000256" key="1">
    <source>
        <dbReference type="SAM" id="MobiDB-lite"/>
    </source>
</evidence>
<evidence type="ECO:0000313" key="4">
    <source>
        <dbReference type="Proteomes" id="UP001157017"/>
    </source>
</evidence>
<evidence type="ECO:0000259" key="2">
    <source>
        <dbReference type="Pfam" id="PF13472"/>
    </source>
</evidence>
<dbReference type="Pfam" id="PF13472">
    <property type="entry name" value="Lipase_GDSL_2"/>
    <property type="match status" value="1"/>
</dbReference>
<protein>
    <recommendedName>
        <fullName evidence="2">SGNH hydrolase-type esterase domain-containing protein</fullName>
    </recommendedName>
</protein>
<dbReference type="SUPFAM" id="SSF52266">
    <property type="entry name" value="SGNH hydrolase"/>
    <property type="match status" value="1"/>
</dbReference>
<organism evidence="3 4">
    <name type="scientific">Angustibacter aerolatus</name>
    <dbReference type="NCBI Taxonomy" id="1162965"/>
    <lineage>
        <taxon>Bacteria</taxon>
        <taxon>Bacillati</taxon>
        <taxon>Actinomycetota</taxon>
        <taxon>Actinomycetes</taxon>
        <taxon>Kineosporiales</taxon>
        <taxon>Kineosporiaceae</taxon>
    </lineage>
</organism>
<gene>
    <name evidence="3" type="ORF">GCM10025868_14150</name>
</gene>
<name>A0ABQ6JG32_9ACTN</name>
<proteinExistence type="predicted"/>
<comment type="caution">
    <text evidence="3">The sequence shown here is derived from an EMBL/GenBank/DDBJ whole genome shotgun (WGS) entry which is preliminary data.</text>
</comment>
<accession>A0ABQ6JG32</accession>
<dbReference type="InterPro" id="IPR013830">
    <property type="entry name" value="SGNH_hydro"/>
</dbReference>
<reference evidence="4" key="1">
    <citation type="journal article" date="2019" name="Int. J. Syst. Evol. Microbiol.">
        <title>The Global Catalogue of Microorganisms (GCM) 10K type strain sequencing project: providing services to taxonomists for standard genome sequencing and annotation.</title>
        <authorList>
            <consortium name="The Broad Institute Genomics Platform"/>
            <consortium name="The Broad Institute Genome Sequencing Center for Infectious Disease"/>
            <person name="Wu L."/>
            <person name="Ma J."/>
        </authorList>
    </citation>
    <scope>NUCLEOTIDE SEQUENCE [LARGE SCALE GENOMIC DNA]</scope>
    <source>
        <strain evidence="4">NBRC 108730</strain>
    </source>
</reference>
<dbReference type="InterPro" id="IPR036514">
    <property type="entry name" value="SGNH_hydro_sf"/>
</dbReference>
<keyword evidence="4" id="KW-1185">Reference proteome</keyword>
<dbReference type="Gene3D" id="3.40.50.1110">
    <property type="entry name" value="SGNH hydrolase"/>
    <property type="match status" value="1"/>
</dbReference>
<evidence type="ECO:0000313" key="3">
    <source>
        <dbReference type="EMBL" id="GMA86165.1"/>
    </source>
</evidence>
<feature type="compositionally biased region" description="Low complexity" evidence="1">
    <location>
        <begin position="198"/>
        <end position="207"/>
    </location>
</feature>
<feature type="domain" description="SGNH hydrolase-type esterase" evidence="2">
    <location>
        <begin position="2"/>
        <end position="113"/>
    </location>
</feature>
<feature type="region of interest" description="Disordered" evidence="1">
    <location>
        <begin position="188"/>
        <end position="220"/>
    </location>
</feature>
<dbReference type="Proteomes" id="UP001157017">
    <property type="component" value="Unassembled WGS sequence"/>
</dbReference>
<sequence>MLVMVGANDVTHRIRPAESVRHLSVVVERLRAAGSQVVVGTCPDLGTLQPVAQPLRLVARRLSRDLAAAQTVAAVEAGARTVSLGDLLGPDFHERPQEMFSKDRFHPSSAGYAKAAAAVLPSVCAALGLWPDGGAERPPDARRGEGVESVTTAAVVAAADPGTEVQALDPAGRGPRGRWAVLRRRRREPLADGAATPARCRSSTTCRRGSRAADVPATGG</sequence>
<dbReference type="EMBL" id="BSUZ01000001">
    <property type="protein sequence ID" value="GMA86165.1"/>
    <property type="molecule type" value="Genomic_DNA"/>
</dbReference>